<reference evidence="3 4" key="1">
    <citation type="submission" date="2018-05" db="EMBL/GenBank/DDBJ databases">
        <title>Pedobacter paludis sp. nov., isolated from wetland soil.</title>
        <authorList>
            <person name="Zhang Y."/>
            <person name="Wang G."/>
        </authorList>
    </citation>
    <scope>NUCLEOTIDE SEQUENCE [LARGE SCALE GENOMIC DNA]</scope>
    <source>
        <strain evidence="3 4">KCTC22721</strain>
    </source>
</reference>
<name>A0A317EMC0_9SPHI</name>
<dbReference type="GO" id="GO:0000155">
    <property type="term" value="F:phosphorelay sensor kinase activity"/>
    <property type="evidence" value="ECO:0007669"/>
    <property type="project" value="InterPro"/>
</dbReference>
<dbReference type="PANTHER" id="PTHR34220">
    <property type="entry name" value="SENSOR HISTIDINE KINASE YPDA"/>
    <property type="match status" value="1"/>
</dbReference>
<dbReference type="InterPro" id="IPR036890">
    <property type="entry name" value="HATPase_C_sf"/>
</dbReference>
<keyword evidence="1" id="KW-0812">Transmembrane</keyword>
<dbReference type="Proteomes" id="UP000245379">
    <property type="component" value="Unassembled WGS sequence"/>
</dbReference>
<gene>
    <name evidence="3" type="ORF">DHW03_08100</name>
</gene>
<accession>A0A317EMC0</accession>
<dbReference type="Pfam" id="PF06580">
    <property type="entry name" value="His_kinase"/>
    <property type="match status" value="1"/>
</dbReference>
<dbReference type="PANTHER" id="PTHR34220:SF7">
    <property type="entry name" value="SENSOR HISTIDINE KINASE YPDA"/>
    <property type="match status" value="1"/>
</dbReference>
<dbReference type="EMBL" id="QGNZ01000002">
    <property type="protein sequence ID" value="PWS27545.1"/>
    <property type="molecule type" value="Genomic_DNA"/>
</dbReference>
<feature type="transmembrane region" description="Helical" evidence="1">
    <location>
        <begin position="41"/>
        <end position="59"/>
    </location>
</feature>
<feature type="domain" description="Signal transduction histidine kinase internal region" evidence="2">
    <location>
        <begin position="153"/>
        <end position="233"/>
    </location>
</feature>
<evidence type="ECO:0000259" key="2">
    <source>
        <dbReference type="Pfam" id="PF06580"/>
    </source>
</evidence>
<keyword evidence="1" id="KW-0472">Membrane</keyword>
<keyword evidence="1" id="KW-1133">Transmembrane helix</keyword>
<feature type="transmembrane region" description="Helical" evidence="1">
    <location>
        <begin position="71"/>
        <end position="89"/>
    </location>
</feature>
<dbReference type="InterPro" id="IPR050640">
    <property type="entry name" value="Bact_2-comp_sensor_kinase"/>
</dbReference>
<protein>
    <recommendedName>
        <fullName evidence="2">Signal transduction histidine kinase internal region domain-containing protein</fullName>
    </recommendedName>
</protein>
<keyword evidence="4" id="KW-1185">Reference proteome</keyword>
<dbReference type="InterPro" id="IPR010559">
    <property type="entry name" value="Sig_transdc_His_kin_internal"/>
</dbReference>
<dbReference type="Gene3D" id="3.30.565.10">
    <property type="entry name" value="Histidine kinase-like ATPase, C-terminal domain"/>
    <property type="match status" value="1"/>
</dbReference>
<evidence type="ECO:0000313" key="4">
    <source>
        <dbReference type="Proteomes" id="UP000245379"/>
    </source>
</evidence>
<dbReference type="OrthoDB" id="9809908at2"/>
<feature type="transmembrane region" description="Helical" evidence="1">
    <location>
        <begin position="109"/>
        <end position="133"/>
    </location>
</feature>
<proteinExistence type="predicted"/>
<feature type="transmembrane region" description="Helical" evidence="1">
    <location>
        <begin position="7"/>
        <end position="29"/>
    </location>
</feature>
<evidence type="ECO:0000313" key="3">
    <source>
        <dbReference type="EMBL" id="PWS27545.1"/>
    </source>
</evidence>
<comment type="caution">
    <text evidence="3">The sequence shown here is derived from an EMBL/GenBank/DDBJ whole genome shotgun (WGS) entry which is preliminary data.</text>
</comment>
<organism evidence="3 4">
    <name type="scientific">Pedobacter yonginense</name>
    <dbReference type="NCBI Taxonomy" id="651869"/>
    <lineage>
        <taxon>Bacteria</taxon>
        <taxon>Pseudomonadati</taxon>
        <taxon>Bacteroidota</taxon>
        <taxon>Sphingobacteriia</taxon>
        <taxon>Sphingobacteriales</taxon>
        <taxon>Sphingobacteriaceae</taxon>
        <taxon>Pedobacter</taxon>
    </lineage>
</organism>
<dbReference type="GO" id="GO:0016020">
    <property type="term" value="C:membrane"/>
    <property type="evidence" value="ECO:0007669"/>
    <property type="project" value="InterPro"/>
</dbReference>
<sequence length="342" mass="39976">MQSKYKLIVYHLIFWLPYMLLGGLLEFVAEPETFFFSIPDIFFSEFPNICTVYLCILLFRKFASPLKIVPLSIGIFLVYAFSCLHWYVTGYLIRPHFRMNGDPPPIMSIWNYSVLLIWIFIKYALFAFSYYYATENIKQQKQLRLMEREKHEAEYAFLRAQINPHFLNNTLNFFYAKSLTLSAELSEGIMILSEIMRYSLEIDKDDKTALLDHELAHIRNVIKINQLRFNNKLQLDFDVKGDTKNVRIIPLVLITMVENILKHGDCTDKLNPVYIILSISELDGLIYFNASNKKKTGPKELSSGIGVVNIRKRLAHHYGSNFTLEIKEGKNDYNIELRLPIL</sequence>
<dbReference type="AlphaFoldDB" id="A0A317EMC0"/>
<evidence type="ECO:0000256" key="1">
    <source>
        <dbReference type="SAM" id="Phobius"/>
    </source>
</evidence>